<dbReference type="InterPro" id="IPR036866">
    <property type="entry name" value="RibonucZ/Hydroxyglut_hydro"/>
</dbReference>
<gene>
    <name evidence="2" type="ORF">I553_2955</name>
</gene>
<dbReference type="Gene3D" id="3.60.15.10">
    <property type="entry name" value="Ribonuclease Z/Hydroxyacylglutathione hydrolase-like"/>
    <property type="match status" value="1"/>
</dbReference>
<reference evidence="2" key="1">
    <citation type="submission" date="2014-01" db="EMBL/GenBank/DDBJ databases">
        <authorList>
            <person name="Brown-Elliot B."/>
            <person name="Wallace R."/>
            <person name="Lenaerts A."/>
            <person name="Ordway D."/>
            <person name="DeGroote M.A."/>
            <person name="Parker T."/>
            <person name="Sizemore C."/>
            <person name="Tallon L.J."/>
            <person name="Sadzewicz L.K."/>
            <person name="Sengamalay N."/>
            <person name="Fraser C.M."/>
            <person name="Hine E."/>
            <person name="Shefchek K.A."/>
            <person name="Das S.P."/>
            <person name="Tettelin H."/>
        </authorList>
    </citation>
    <scope>NUCLEOTIDE SEQUENCE [LARGE SCALE GENOMIC DNA]</scope>
    <source>
        <strain evidence="2">4042</strain>
    </source>
</reference>
<dbReference type="AlphaFoldDB" id="X8EDK6"/>
<proteinExistence type="predicted"/>
<evidence type="ECO:0000313" key="2">
    <source>
        <dbReference type="EMBL" id="EUA78664.1"/>
    </source>
</evidence>
<evidence type="ECO:0000259" key="1">
    <source>
        <dbReference type="Pfam" id="PF00753"/>
    </source>
</evidence>
<sequence length="108" mass="11214">MTAAAYGRLRPVTETASVLLANNPGLLTLEGTNTWVLRGRGSDELVIVDPGPDDDEHIGKVAALGRIALVLISHRHGDHTDGIDKLVDATGARCARWAADSCAASAGS</sequence>
<dbReference type="PATRIC" id="fig|1299334.3.peg.194"/>
<feature type="domain" description="Metallo-beta-lactamase" evidence="1">
    <location>
        <begin position="28"/>
        <end position="92"/>
    </location>
</feature>
<protein>
    <submittedName>
        <fullName evidence="2">Metallo-beta-lactamase superfamily protein</fullName>
    </submittedName>
</protein>
<accession>X8EDK6</accession>
<comment type="caution">
    <text evidence="2">The sequence shown here is derived from an EMBL/GenBank/DDBJ whole genome shotgun (WGS) entry which is preliminary data.</text>
</comment>
<dbReference type="SUPFAM" id="SSF56281">
    <property type="entry name" value="Metallo-hydrolase/oxidoreductase"/>
    <property type="match status" value="1"/>
</dbReference>
<name>X8EDK6_MYCXE</name>
<organism evidence="2">
    <name type="scientific">Mycobacterium xenopi 4042</name>
    <dbReference type="NCBI Taxonomy" id="1299334"/>
    <lineage>
        <taxon>Bacteria</taxon>
        <taxon>Bacillati</taxon>
        <taxon>Actinomycetota</taxon>
        <taxon>Actinomycetes</taxon>
        <taxon>Mycobacteriales</taxon>
        <taxon>Mycobacteriaceae</taxon>
        <taxon>Mycobacterium</taxon>
    </lineage>
</organism>
<dbReference type="InterPro" id="IPR001279">
    <property type="entry name" value="Metallo-B-lactamas"/>
</dbReference>
<dbReference type="EMBL" id="JAOB01000004">
    <property type="protein sequence ID" value="EUA78664.1"/>
    <property type="molecule type" value="Genomic_DNA"/>
</dbReference>
<dbReference type="Pfam" id="PF00753">
    <property type="entry name" value="Lactamase_B"/>
    <property type="match status" value="1"/>
</dbReference>